<dbReference type="PANTHER" id="PTHR43085">
    <property type="entry name" value="HEXOKINASE FAMILY MEMBER"/>
    <property type="match status" value="1"/>
</dbReference>
<keyword evidence="3 5" id="KW-0418">Kinase</keyword>
<evidence type="ECO:0000313" key="6">
    <source>
        <dbReference type="Proteomes" id="UP001209666"/>
    </source>
</evidence>
<dbReference type="Proteomes" id="UP001209666">
    <property type="component" value="Unassembled WGS sequence"/>
</dbReference>
<dbReference type="Pfam" id="PF00294">
    <property type="entry name" value="PfkB"/>
    <property type="match status" value="1"/>
</dbReference>
<sequence length="291" mass="32573">MKYDVSVVGFGDNVVDIYTHENVQYPGGNCVNLAVYAKMFGAKRCAYMGYFGTDKNADHVISALREEQIELVKCKKIEGENGYSRCTLEDGDRVFLDYNEGGVRSRHIYDLDEFDLEYLAEFDLVHSGNYCYMESQLPKIKAAGLPLSFDFSDDSEPEYYEKIAPLVTYAFCSFDGTDDEVKEHLQKVASYGPKIVCASRGAKGCMLYANHEFFEQSAYPIEKAIDTMGAGDSLITTFMVGYLDRKKKGMHDDVAIKESIKEAAKFAAKVCQMEGAFGHGKEVQIDALKTK</sequence>
<dbReference type="GO" id="GO:0016301">
    <property type="term" value="F:kinase activity"/>
    <property type="evidence" value="ECO:0007669"/>
    <property type="project" value="UniProtKB-KW"/>
</dbReference>
<dbReference type="RefSeq" id="WP_022244344.1">
    <property type="nucleotide sequence ID" value="NZ_JAOQKI010000019.1"/>
</dbReference>
<gene>
    <name evidence="5" type="ORF">OCV43_11235</name>
</gene>
<comment type="caution">
    <text evidence="5">The sequence shown here is derived from an EMBL/GenBank/DDBJ whole genome shotgun (WGS) entry which is preliminary data.</text>
</comment>
<dbReference type="InterPro" id="IPR011611">
    <property type="entry name" value="PfkB_dom"/>
</dbReference>
<keyword evidence="2" id="KW-0808">Transferase</keyword>
<reference evidence="5 6" key="1">
    <citation type="journal article" date="2021" name="ISME Commun">
        <title>Automated analysis of genomic sequences facilitates high-throughput and comprehensive description of bacteria.</title>
        <authorList>
            <person name="Hitch T.C.A."/>
        </authorList>
    </citation>
    <scope>NUCLEOTIDE SEQUENCE [LARGE SCALE GENOMIC DNA]</scope>
    <source>
        <strain evidence="5 6">Sanger_19</strain>
    </source>
</reference>
<protein>
    <submittedName>
        <fullName evidence="5">PfkB family carbohydrate kinase</fullName>
    </submittedName>
</protein>
<dbReference type="PANTHER" id="PTHR43085:SF41">
    <property type="entry name" value="FRUCTOSELYSINE 6-KINASE"/>
    <property type="match status" value="1"/>
</dbReference>
<dbReference type="EMBL" id="JAOQKI010000019">
    <property type="protein sequence ID" value="MCU6717838.1"/>
    <property type="molecule type" value="Genomic_DNA"/>
</dbReference>
<evidence type="ECO:0000256" key="1">
    <source>
        <dbReference type="ARBA" id="ARBA00010688"/>
    </source>
</evidence>
<dbReference type="InterPro" id="IPR029056">
    <property type="entry name" value="Ribokinase-like"/>
</dbReference>
<organism evidence="5 6">
    <name type="scientific">Roseburia amylophila</name>
    <dbReference type="NCBI Taxonomy" id="2981794"/>
    <lineage>
        <taxon>Bacteria</taxon>
        <taxon>Bacillati</taxon>
        <taxon>Bacillota</taxon>
        <taxon>Clostridia</taxon>
        <taxon>Lachnospirales</taxon>
        <taxon>Lachnospiraceae</taxon>
        <taxon>Roseburia</taxon>
    </lineage>
</organism>
<accession>A0ABT2SGP1</accession>
<evidence type="ECO:0000259" key="4">
    <source>
        <dbReference type="Pfam" id="PF00294"/>
    </source>
</evidence>
<keyword evidence="6" id="KW-1185">Reference proteome</keyword>
<dbReference type="SUPFAM" id="SSF53613">
    <property type="entry name" value="Ribokinase-like"/>
    <property type="match status" value="1"/>
</dbReference>
<evidence type="ECO:0000256" key="3">
    <source>
        <dbReference type="ARBA" id="ARBA00022777"/>
    </source>
</evidence>
<evidence type="ECO:0000256" key="2">
    <source>
        <dbReference type="ARBA" id="ARBA00022679"/>
    </source>
</evidence>
<proteinExistence type="inferred from homology"/>
<comment type="similarity">
    <text evidence="1">Belongs to the carbohydrate kinase PfkB family.</text>
</comment>
<dbReference type="InterPro" id="IPR050306">
    <property type="entry name" value="PfkB_Carbo_kinase"/>
</dbReference>
<evidence type="ECO:0000313" key="5">
    <source>
        <dbReference type="EMBL" id="MCU6717838.1"/>
    </source>
</evidence>
<dbReference type="Gene3D" id="3.40.1190.20">
    <property type="match status" value="1"/>
</dbReference>
<name>A0ABT2SGP1_9FIRM</name>
<feature type="domain" description="Carbohydrate kinase PfkB" evidence="4">
    <location>
        <begin position="17"/>
        <end position="276"/>
    </location>
</feature>